<dbReference type="InterPro" id="IPR003593">
    <property type="entry name" value="AAA+_ATPase"/>
</dbReference>
<feature type="compositionally biased region" description="Low complexity" evidence="1">
    <location>
        <begin position="704"/>
        <end position="724"/>
    </location>
</feature>
<sequence length="1195" mass="126973">MTEEERAALQALNFDWARVPDDVWRPSRFHVDGLHPAVVQNVVEGIADADKSQESSPIGVVLQGPPGSGKTHMLGWVRQHTQQLGGYFFLVSLLDSKGFWDSVLASILDGLARPIPGSETQLQLLLRRLSSKVGAPRLARRAFMGETELTRETLDAFIHGLAAYDPYVGRNSQDTARALALSASDDLEHQDLADGFFALLDEGVAGERKEWGMRRMPKTSEEIVQELSRLLALTGPTVIAVDQIDTLIAQSAGTGVAAEPGDQRLDPAETAALEQIAGGLMTLRERTRRTLTVVSCIPATWTMIRTKATASVSSRFRLSPILSTIKDNRLGREIVEKRFAVRFEEIRFRPPYPTWPVSEKAFEDVGDFTPRQLLIEIDAHVRACLLAGEVRELTRLGGSVPHPDVPVVPVVAAGQLDRFDARFVDFKRVADVTGPLTGAREDAEIPSLLTAGLTAWITERGTAGERFRLDPPPSSRPSLHARLRLTIDDEREDQVHWCFRAISDGHHGNAALSRLRKAGTATGLDGRVPKRKLFVLRNTALTGGPKMREAVAAFEADGGIRLPLDDEDLRILFALRMMLQDPSAELRAWLVARRPTRSVAVFESALADADTWLPEAVPATAAIPARDDEPAPDGVTAASGSGRTGRAAATGDPVSGSGDRAAGAAGRVAGGAGAAGGPVSGSGDRAAGAAGRVTDFGEGASTGRDASSPVDSSAVPAAAAASGAVAGGGGADPAPAAGRPGAGGRTDLRDWSVAARSGAADERLAPATGRIPRQSMPDPVRTVAAEFAIGHRYDSGAAVPLRLEALRKHMSIFAGSGSGKTVLIRRIVEECALRGVSSIVLDINNDLARLGDAWPEEPAAWAAGDAAKAADYLAYTDVMIWTPRRDGGRPLVFQALPDFAGVRDDPDEFNEAVESAVASLAPRALSGRGVKSNLQLAVLRKAVEHYGRQGGSRLQGLIDTLADFPEDIIELDDSAKIANGLAQSLTAAKYNDPLFGGAGTAMDPGMLLTPPPGKRARVSVISMVGLGSDEMRQSFVNQLQMALFAWIRRNPAGDRPLGGLLIMDEAQNLAPSSGMTPCTRSTLALVSQARKYGLGLIFATQSPKGLHNQIPGNSATQLYGRLNSPIQMDTAREMAKAKGGDVPDIARLTSGEFYLAAEGSAPRKLRTPLCLTHHPASPLSTEEVVTRARAGTPDQ</sequence>
<dbReference type="RefSeq" id="WP_306827032.1">
    <property type="nucleotide sequence ID" value="NZ_JAUSRA010000001.1"/>
</dbReference>
<feature type="compositionally biased region" description="Low complexity" evidence="1">
    <location>
        <begin position="636"/>
        <end position="667"/>
    </location>
</feature>
<feature type="domain" description="AAA+ ATPase" evidence="2">
    <location>
        <begin position="806"/>
        <end position="1132"/>
    </location>
</feature>
<protein>
    <recommendedName>
        <fullName evidence="2">AAA+ ATPase domain-containing protein</fullName>
    </recommendedName>
</protein>
<feature type="region of interest" description="Disordered" evidence="1">
    <location>
        <begin position="757"/>
        <end position="776"/>
    </location>
</feature>
<dbReference type="Proteomes" id="UP001240984">
    <property type="component" value="Unassembled WGS sequence"/>
</dbReference>
<evidence type="ECO:0000313" key="3">
    <source>
        <dbReference type="EMBL" id="MDP9792122.1"/>
    </source>
</evidence>
<evidence type="ECO:0000313" key="4">
    <source>
        <dbReference type="Proteomes" id="UP001240984"/>
    </source>
</evidence>
<dbReference type="InterPro" id="IPR027417">
    <property type="entry name" value="P-loop_NTPase"/>
</dbReference>
<evidence type="ECO:0000259" key="2">
    <source>
        <dbReference type="SMART" id="SM00382"/>
    </source>
</evidence>
<feature type="compositionally biased region" description="Gly residues" evidence="1">
    <location>
        <begin position="668"/>
        <end position="680"/>
    </location>
</feature>
<feature type="region of interest" description="Disordered" evidence="1">
    <location>
        <begin position="622"/>
        <end position="747"/>
    </location>
</feature>
<dbReference type="Pfam" id="PF01935">
    <property type="entry name" value="DUF87"/>
    <property type="match status" value="1"/>
</dbReference>
<dbReference type="PANTHER" id="PTHR30121">
    <property type="entry name" value="UNCHARACTERIZED PROTEIN YJGR-RELATED"/>
    <property type="match status" value="1"/>
</dbReference>
<dbReference type="SUPFAM" id="SSF52540">
    <property type="entry name" value="P-loop containing nucleoside triphosphate hydrolases"/>
    <property type="match status" value="2"/>
</dbReference>
<dbReference type="Gene3D" id="3.40.50.300">
    <property type="entry name" value="P-loop containing nucleotide triphosphate hydrolases"/>
    <property type="match status" value="2"/>
</dbReference>
<dbReference type="PANTHER" id="PTHR30121:SF6">
    <property type="entry name" value="SLR6007 PROTEIN"/>
    <property type="match status" value="1"/>
</dbReference>
<reference evidence="3 4" key="1">
    <citation type="submission" date="2023-07" db="EMBL/GenBank/DDBJ databases">
        <title>Sequencing the genomes of 1000 actinobacteria strains.</title>
        <authorList>
            <person name="Klenk H.-P."/>
        </authorList>
    </citation>
    <scope>NUCLEOTIDE SEQUENCE [LARGE SCALE GENOMIC DNA]</scope>
    <source>
        <strain evidence="3 4">DSM 44710</strain>
    </source>
</reference>
<accession>A0ABT9ML22</accession>
<dbReference type="EMBL" id="JAUSRA010000001">
    <property type="protein sequence ID" value="MDP9792122.1"/>
    <property type="molecule type" value="Genomic_DNA"/>
</dbReference>
<name>A0ABT9ML22_9ACTN</name>
<dbReference type="InterPro" id="IPR002789">
    <property type="entry name" value="HerA_central"/>
</dbReference>
<gene>
    <name evidence="3" type="ORF">J2S43_000634</name>
</gene>
<dbReference type="InterPro" id="IPR051162">
    <property type="entry name" value="T4SS_component"/>
</dbReference>
<proteinExistence type="predicted"/>
<evidence type="ECO:0000256" key="1">
    <source>
        <dbReference type="SAM" id="MobiDB-lite"/>
    </source>
</evidence>
<comment type="caution">
    <text evidence="3">The sequence shown here is derived from an EMBL/GenBank/DDBJ whole genome shotgun (WGS) entry which is preliminary data.</text>
</comment>
<feature type="domain" description="AAA+ ATPase" evidence="2">
    <location>
        <begin position="56"/>
        <end position="262"/>
    </location>
</feature>
<keyword evidence="4" id="KW-1185">Reference proteome</keyword>
<feature type="compositionally biased region" description="Low complexity" evidence="1">
    <location>
        <begin position="681"/>
        <end position="692"/>
    </location>
</feature>
<dbReference type="SMART" id="SM00382">
    <property type="entry name" value="AAA"/>
    <property type="match status" value="2"/>
</dbReference>
<organism evidence="3 4">
    <name type="scientific">Catenuloplanes nepalensis</name>
    <dbReference type="NCBI Taxonomy" id="587533"/>
    <lineage>
        <taxon>Bacteria</taxon>
        <taxon>Bacillati</taxon>
        <taxon>Actinomycetota</taxon>
        <taxon>Actinomycetes</taxon>
        <taxon>Micromonosporales</taxon>
        <taxon>Micromonosporaceae</taxon>
        <taxon>Catenuloplanes</taxon>
    </lineage>
</organism>